<keyword evidence="10 13" id="KW-1133">Transmembrane helix</keyword>
<dbReference type="PRINTS" id="PR00344">
    <property type="entry name" value="BCTRLSENSOR"/>
</dbReference>
<dbReference type="InterPro" id="IPR003594">
    <property type="entry name" value="HATPase_dom"/>
</dbReference>
<evidence type="ECO:0000256" key="13">
    <source>
        <dbReference type="SAM" id="Phobius"/>
    </source>
</evidence>
<dbReference type="AlphaFoldDB" id="A0A0A1W9F9"/>
<keyword evidence="16" id="KW-1185">Reference proteome</keyword>
<keyword evidence="4" id="KW-0597">Phosphoprotein</keyword>
<feature type="transmembrane region" description="Helical" evidence="13">
    <location>
        <begin position="83"/>
        <end position="99"/>
    </location>
</feature>
<evidence type="ECO:0000256" key="7">
    <source>
        <dbReference type="ARBA" id="ARBA00022741"/>
    </source>
</evidence>
<reference evidence="15 16" key="1">
    <citation type="submission" date="2014-11" db="EMBL/GenBank/DDBJ databases">
        <title>Whole genome shotgun sequence of Sphingomonas parapaucimobilis NBRC 15100.</title>
        <authorList>
            <person name="Katano-Makiyama Y."/>
            <person name="Hosoyama A."/>
            <person name="Hashimoto M."/>
            <person name="Hosoyama Y."/>
            <person name="Noguchi M."/>
            <person name="Numata M."/>
            <person name="Tsuchikane K."/>
            <person name="Hirakata S."/>
            <person name="Uohara A."/>
            <person name="Shimodaira J."/>
            <person name="Ohji S."/>
            <person name="Ichikawa N."/>
            <person name="Kimura A."/>
            <person name="Yamazoe A."/>
            <person name="Fujita N."/>
        </authorList>
    </citation>
    <scope>NUCLEOTIDE SEQUENCE [LARGE SCALE GENOMIC DNA]</scope>
    <source>
        <strain evidence="15 16">NBRC 15100</strain>
    </source>
</reference>
<dbReference type="eggNOG" id="COG3920">
    <property type="taxonomic scope" value="Bacteria"/>
</dbReference>
<evidence type="ECO:0000256" key="3">
    <source>
        <dbReference type="ARBA" id="ARBA00012438"/>
    </source>
</evidence>
<evidence type="ECO:0000313" key="16">
    <source>
        <dbReference type="Proteomes" id="UP000032305"/>
    </source>
</evidence>
<dbReference type="GO" id="GO:0000160">
    <property type="term" value="P:phosphorelay signal transduction system"/>
    <property type="evidence" value="ECO:0007669"/>
    <property type="project" value="UniProtKB-KW"/>
</dbReference>
<dbReference type="Gene3D" id="3.30.565.10">
    <property type="entry name" value="Histidine kinase-like ATPase, C-terminal domain"/>
    <property type="match status" value="1"/>
</dbReference>
<keyword evidence="11" id="KW-0902">Two-component regulatory system</keyword>
<feature type="domain" description="Histidine kinase" evidence="14">
    <location>
        <begin position="159"/>
        <end position="352"/>
    </location>
</feature>
<keyword evidence="7" id="KW-0547">Nucleotide-binding</keyword>
<dbReference type="Proteomes" id="UP000032305">
    <property type="component" value="Unassembled WGS sequence"/>
</dbReference>
<evidence type="ECO:0000256" key="4">
    <source>
        <dbReference type="ARBA" id="ARBA00022553"/>
    </source>
</evidence>
<evidence type="ECO:0000256" key="8">
    <source>
        <dbReference type="ARBA" id="ARBA00022777"/>
    </source>
</evidence>
<dbReference type="EC" id="2.7.13.3" evidence="3"/>
<dbReference type="Pfam" id="PF07568">
    <property type="entry name" value="HisKA_2"/>
    <property type="match status" value="1"/>
</dbReference>
<dbReference type="InterPro" id="IPR011495">
    <property type="entry name" value="Sig_transdc_His_kin_sub2_dim/P"/>
</dbReference>
<evidence type="ECO:0000256" key="5">
    <source>
        <dbReference type="ARBA" id="ARBA00022679"/>
    </source>
</evidence>
<dbReference type="PANTHER" id="PTHR41523">
    <property type="entry name" value="TWO-COMPONENT SYSTEM SENSOR PROTEIN"/>
    <property type="match status" value="1"/>
</dbReference>
<organism evidence="15 16">
    <name type="scientific">Sphingomonas parapaucimobilis NBRC 15100</name>
    <dbReference type="NCBI Taxonomy" id="1219049"/>
    <lineage>
        <taxon>Bacteria</taxon>
        <taxon>Pseudomonadati</taxon>
        <taxon>Pseudomonadota</taxon>
        <taxon>Alphaproteobacteria</taxon>
        <taxon>Sphingomonadales</taxon>
        <taxon>Sphingomonadaceae</taxon>
        <taxon>Sphingomonas</taxon>
    </lineage>
</organism>
<keyword evidence="9" id="KW-0067">ATP-binding</keyword>
<evidence type="ECO:0000256" key="11">
    <source>
        <dbReference type="ARBA" id="ARBA00023012"/>
    </source>
</evidence>
<keyword evidence="6 13" id="KW-0812">Transmembrane</keyword>
<evidence type="ECO:0000256" key="1">
    <source>
        <dbReference type="ARBA" id="ARBA00000085"/>
    </source>
</evidence>
<accession>A0A0A1W9F9</accession>
<dbReference type="EMBL" id="BBPI01000069">
    <property type="protein sequence ID" value="GAM01782.1"/>
    <property type="molecule type" value="Genomic_DNA"/>
</dbReference>
<keyword evidence="12 13" id="KW-0472">Membrane</keyword>
<feature type="transmembrane region" description="Helical" evidence="13">
    <location>
        <begin position="111"/>
        <end position="131"/>
    </location>
</feature>
<dbReference type="InterPro" id="IPR036890">
    <property type="entry name" value="HATPase_C_sf"/>
</dbReference>
<evidence type="ECO:0000256" key="2">
    <source>
        <dbReference type="ARBA" id="ARBA00004141"/>
    </source>
</evidence>
<dbReference type="InterPro" id="IPR025201">
    <property type="entry name" value="KdpD_TM"/>
</dbReference>
<evidence type="ECO:0000256" key="10">
    <source>
        <dbReference type="ARBA" id="ARBA00022989"/>
    </source>
</evidence>
<evidence type="ECO:0000256" key="12">
    <source>
        <dbReference type="ARBA" id="ARBA00023136"/>
    </source>
</evidence>
<dbReference type="SMART" id="SM00387">
    <property type="entry name" value="HATPase_c"/>
    <property type="match status" value="1"/>
</dbReference>
<dbReference type="GO" id="GO:0004673">
    <property type="term" value="F:protein histidine kinase activity"/>
    <property type="evidence" value="ECO:0007669"/>
    <property type="project" value="UniProtKB-EC"/>
</dbReference>
<keyword evidence="8" id="KW-0418">Kinase</keyword>
<dbReference type="Gene3D" id="1.20.120.620">
    <property type="entry name" value="Backbone structure of the membrane domain of e. Coli histidine kinase receptor kdpd"/>
    <property type="match status" value="1"/>
</dbReference>
<sequence>MIAQENLTQEDVIGHMDAKRRIFEQLPLLGERRALAYAVALLLPAIAWWIRWKLDAAFPPGFPYLTFFPAVIISSFLFGRGPGTLSAIVCGLLAWYFFIPPANSFDLAPRTLVALGFYAGVVAVDIGLVDAMQRANRRSSRLAAEQRQLAERTELLFSELQHRVSNNIQMVGAMLSLQQRQVVDPIARMVLSDASTKLQLIGRIQRQLYATTGEQVPLDIFLRDLMADLFATDTKPGIIHRIEAVSGLRLSPDAAIPLALIMAEGVANAMEHGFADREVGQLIVTLTRQDDVIALCVIDDGAGLPPGFDLQGSNSLGLKLVRSLAKQMGAQLSVENGPSTGTILRLSLPDGKGRRP</sequence>
<gene>
    <name evidence="15" type="ORF">SP5_069_00260</name>
</gene>
<dbReference type="InterPro" id="IPR038318">
    <property type="entry name" value="KdpD_sf"/>
</dbReference>
<evidence type="ECO:0000256" key="6">
    <source>
        <dbReference type="ARBA" id="ARBA00022692"/>
    </source>
</evidence>
<dbReference type="SUPFAM" id="SSF55874">
    <property type="entry name" value="ATPase domain of HSP90 chaperone/DNA topoisomerase II/histidine kinase"/>
    <property type="match status" value="1"/>
</dbReference>
<dbReference type="PANTHER" id="PTHR41523:SF8">
    <property type="entry name" value="ETHYLENE RESPONSE SENSOR PROTEIN"/>
    <property type="match status" value="1"/>
</dbReference>
<dbReference type="GO" id="GO:0016020">
    <property type="term" value="C:membrane"/>
    <property type="evidence" value="ECO:0007669"/>
    <property type="project" value="UniProtKB-SubCell"/>
</dbReference>
<dbReference type="Pfam" id="PF13493">
    <property type="entry name" value="DUF4118"/>
    <property type="match status" value="1"/>
</dbReference>
<evidence type="ECO:0000259" key="14">
    <source>
        <dbReference type="PROSITE" id="PS50109"/>
    </source>
</evidence>
<feature type="transmembrane region" description="Helical" evidence="13">
    <location>
        <begin position="34"/>
        <end position="50"/>
    </location>
</feature>
<proteinExistence type="predicted"/>
<evidence type="ECO:0000256" key="9">
    <source>
        <dbReference type="ARBA" id="ARBA00022840"/>
    </source>
</evidence>
<evidence type="ECO:0000313" key="15">
    <source>
        <dbReference type="EMBL" id="GAM01782.1"/>
    </source>
</evidence>
<comment type="catalytic activity">
    <reaction evidence="1">
        <text>ATP + protein L-histidine = ADP + protein N-phospho-L-histidine.</text>
        <dbReference type="EC" id="2.7.13.3"/>
    </reaction>
</comment>
<dbReference type="InterPro" id="IPR005467">
    <property type="entry name" value="His_kinase_dom"/>
</dbReference>
<name>A0A0A1W9F9_9SPHN</name>
<comment type="caution">
    <text evidence="15">The sequence shown here is derived from an EMBL/GenBank/DDBJ whole genome shotgun (WGS) entry which is preliminary data.</text>
</comment>
<dbReference type="GO" id="GO:0005524">
    <property type="term" value="F:ATP binding"/>
    <property type="evidence" value="ECO:0007669"/>
    <property type="project" value="UniProtKB-KW"/>
</dbReference>
<dbReference type="PROSITE" id="PS50109">
    <property type="entry name" value="HIS_KIN"/>
    <property type="match status" value="1"/>
</dbReference>
<comment type="subcellular location">
    <subcellularLocation>
        <location evidence="2">Membrane</location>
        <topology evidence="2">Multi-pass membrane protein</topology>
    </subcellularLocation>
</comment>
<dbReference type="InterPro" id="IPR004358">
    <property type="entry name" value="Sig_transdc_His_kin-like_C"/>
</dbReference>
<feature type="transmembrane region" description="Helical" evidence="13">
    <location>
        <begin position="62"/>
        <end position="78"/>
    </location>
</feature>
<keyword evidence="5" id="KW-0808">Transferase</keyword>
<dbReference type="Pfam" id="PF02518">
    <property type="entry name" value="HATPase_c"/>
    <property type="match status" value="1"/>
</dbReference>
<protein>
    <recommendedName>
        <fullName evidence="3">histidine kinase</fullName>
        <ecNumber evidence="3">2.7.13.3</ecNumber>
    </recommendedName>
</protein>